<proteinExistence type="predicted"/>
<reference evidence="1 2" key="1">
    <citation type="journal article" date="2019" name="Int. J. Syst. Evol. Microbiol.">
        <title>The Global Catalogue of Microorganisms (GCM) 10K type strain sequencing project: providing services to taxonomists for standard genome sequencing and annotation.</title>
        <authorList>
            <consortium name="The Broad Institute Genomics Platform"/>
            <consortium name="The Broad Institute Genome Sequencing Center for Infectious Disease"/>
            <person name="Wu L."/>
            <person name="Ma J."/>
        </authorList>
    </citation>
    <scope>NUCLEOTIDE SEQUENCE [LARGE SCALE GENOMIC DNA]</scope>
    <source>
        <strain evidence="1 2">PSR21</strain>
    </source>
</reference>
<dbReference type="Proteomes" id="UP001596547">
    <property type="component" value="Unassembled WGS sequence"/>
</dbReference>
<evidence type="ECO:0000313" key="2">
    <source>
        <dbReference type="Proteomes" id="UP001596547"/>
    </source>
</evidence>
<comment type="caution">
    <text evidence="1">The sequence shown here is derived from an EMBL/GenBank/DDBJ whole genome shotgun (WGS) entry which is preliminary data.</text>
</comment>
<dbReference type="EMBL" id="JBHTBF010000001">
    <property type="protein sequence ID" value="MFC7315371.1"/>
    <property type="molecule type" value="Genomic_DNA"/>
</dbReference>
<protein>
    <submittedName>
        <fullName evidence="1">Uncharacterized protein</fullName>
    </submittedName>
</protein>
<organism evidence="1 2">
    <name type="scientific">Halomarina halobia</name>
    <dbReference type="NCBI Taxonomy" id="3033386"/>
    <lineage>
        <taxon>Archaea</taxon>
        <taxon>Methanobacteriati</taxon>
        <taxon>Methanobacteriota</taxon>
        <taxon>Stenosarchaea group</taxon>
        <taxon>Halobacteria</taxon>
        <taxon>Halobacteriales</taxon>
        <taxon>Natronomonadaceae</taxon>
        <taxon>Halomarina</taxon>
    </lineage>
</organism>
<dbReference type="AlphaFoldDB" id="A0ABD6A597"/>
<sequence length="126" mass="13923">MNDLELPSALLIGESVGDERVPTPDVRVRPLDDGSIAVVRSDDEYVAAELTEVLGEIGRHPEVAVTHVESVERLLERYSAPAVGRFLSLLRARTELSDGRVYASLDDGPVPRAVSAAFERERWLER</sequence>
<keyword evidence="2" id="KW-1185">Reference proteome</keyword>
<name>A0ABD6A597_9EURY</name>
<dbReference type="GeneID" id="79314333"/>
<evidence type="ECO:0000313" key="1">
    <source>
        <dbReference type="EMBL" id="MFC7315371.1"/>
    </source>
</evidence>
<accession>A0ABD6A597</accession>
<gene>
    <name evidence="1" type="ORF">ACFQPE_00980</name>
</gene>
<dbReference type="RefSeq" id="WP_276304773.1">
    <property type="nucleotide sequence ID" value="NZ_CP119992.1"/>
</dbReference>